<dbReference type="SMART" id="SM00418">
    <property type="entry name" value="HTH_ARSR"/>
    <property type="match status" value="1"/>
</dbReference>
<keyword evidence="1" id="KW-0805">Transcription regulation</keyword>
<dbReference type="CDD" id="cd00090">
    <property type="entry name" value="HTH_ARSR"/>
    <property type="match status" value="1"/>
</dbReference>
<reference evidence="5" key="1">
    <citation type="submission" date="2020-10" db="EMBL/GenBank/DDBJ databases">
        <authorList>
            <person name="Castelo-Branco R."/>
            <person name="Eusebio N."/>
            <person name="Adriana R."/>
            <person name="Vieira A."/>
            <person name="Brugerolle De Fraissinette N."/>
            <person name="Rezende De Castro R."/>
            <person name="Schneider M.P."/>
            <person name="Vasconcelos V."/>
            <person name="Leao P.N."/>
        </authorList>
    </citation>
    <scope>NUCLEOTIDE SEQUENCE</scope>
    <source>
        <strain evidence="5">LEGE 12446</strain>
    </source>
</reference>
<dbReference type="InterPro" id="IPR011991">
    <property type="entry name" value="ArsR-like_HTH"/>
</dbReference>
<keyword evidence="6" id="KW-1185">Reference proteome</keyword>
<organism evidence="5 6">
    <name type="scientific">Desmonostoc muscorum LEGE 12446</name>
    <dbReference type="NCBI Taxonomy" id="1828758"/>
    <lineage>
        <taxon>Bacteria</taxon>
        <taxon>Bacillati</taxon>
        <taxon>Cyanobacteriota</taxon>
        <taxon>Cyanophyceae</taxon>
        <taxon>Nostocales</taxon>
        <taxon>Nostocaceae</taxon>
        <taxon>Desmonostoc</taxon>
    </lineage>
</organism>
<comment type="caution">
    <text evidence="5">The sequence shown here is derived from an EMBL/GenBank/DDBJ whole genome shotgun (WGS) entry which is preliminary data.</text>
</comment>
<dbReference type="InterPro" id="IPR051081">
    <property type="entry name" value="HTH_MetalResp_TranReg"/>
</dbReference>
<dbReference type="RefSeq" id="WP_190880000.1">
    <property type="nucleotide sequence ID" value="NZ_JADEXS020000001.1"/>
</dbReference>
<keyword evidence="2" id="KW-0238">DNA-binding</keyword>
<dbReference type="PANTHER" id="PTHR33154:SF12">
    <property type="entry name" value="TRANSCRIPTIONAL REGULATORY PROTEIN"/>
    <property type="match status" value="1"/>
</dbReference>
<dbReference type="Proteomes" id="UP000622533">
    <property type="component" value="Unassembled WGS sequence"/>
</dbReference>
<accession>A0A8J6ZYC4</accession>
<dbReference type="GO" id="GO:0003677">
    <property type="term" value="F:DNA binding"/>
    <property type="evidence" value="ECO:0007669"/>
    <property type="project" value="UniProtKB-KW"/>
</dbReference>
<dbReference type="EMBL" id="JADEXS010001116">
    <property type="protein sequence ID" value="MBE9027876.1"/>
    <property type="molecule type" value="Genomic_DNA"/>
</dbReference>
<dbReference type="InterPro" id="IPR036388">
    <property type="entry name" value="WH-like_DNA-bd_sf"/>
</dbReference>
<evidence type="ECO:0000259" key="4">
    <source>
        <dbReference type="PROSITE" id="PS50987"/>
    </source>
</evidence>
<dbReference type="AlphaFoldDB" id="A0A8J6ZYC4"/>
<dbReference type="Pfam" id="PF01022">
    <property type="entry name" value="HTH_5"/>
    <property type="match status" value="1"/>
</dbReference>
<proteinExistence type="predicted"/>
<evidence type="ECO:0000256" key="3">
    <source>
        <dbReference type="ARBA" id="ARBA00023163"/>
    </source>
</evidence>
<dbReference type="InterPro" id="IPR001845">
    <property type="entry name" value="HTH_ArsR_DNA-bd_dom"/>
</dbReference>
<name>A0A8J6ZYC4_DESMC</name>
<dbReference type="InterPro" id="IPR036390">
    <property type="entry name" value="WH_DNA-bd_sf"/>
</dbReference>
<dbReference type="PROSITE" id="PS50987">
    <property type="entry name" value="HTH_ARSR_2"/>
    <property type="match status" value="1"/>
</dbReference>
<protein>
    <submittedName>
        <fullName evidence="5">Helix-turn-helix transcriptional regulator</fullName>
    </submittedName>
</protein>
<dbReference type="PRINTS" id="PR00778">
    <property type="entry name" value="HTHARSR"/>
</dbReference>
<dbReference type="PANTHER" id="PTHR33154">
    <property type="entry name" value="TRANSCRIPTIONAL REGULATOR, ARSR FAMILY"/>
    <property type="match status" value="1"/>
</dbReference>
<feature type="domain" description="HTH arsR-type" evidence="4">
    <location>
        <begin position="6"/>
        <end position="99"/>
    </location>
</feature>
<dbReference type="Gene3D" id="1.10.10.10">
    <property type="entry name" value="Winged helix-like DNA-binding domain superfamily/Winged helix DNA-binding domain"/>
    <property type="match status" value="1"/>
</dbReference>
<gene>
    <name evidence="5" type="ORF">IQ276_37330</name>
</gene>
<evidence type="ECO:0000256" key="2">
    <source>
        <dbReference type="ARBA" id="ARBA00023125"/>
    </source>
</evidence>
<evidence type="ECO:0000313" key="5">
    <source>
        <dbReference type="EMBL" id="MBE9027876.1"/>
    </source>
</evidence>
<dbReference type="GO" id="GO:0003700">
    <property type="term" value="F:DNA-binding transcription factor activity"/>
    <property type="evidence" value="ECO:0007669"/>
    <property type="project" value="InterPro"/>
</dbReference>
<evidence type="ECO:0000313" key="6">
    <source>
        <dbReference type="Proteomes" id="UP000622533"/>
    </source>
</evidence>
<dbReference type="SUPFAM" id="SSF46785">
    <property type="entry name" value="Winged helix' DNA-binding domain"/>
    <property type="match status" value="1"/>
</dbReference>
<keyword evidence="3" id="KW-0804">Transcription</keyword>
<evidence type="ECO:0000256" key="1">
    <source>
        <dbReference type="ARBA" id="ARBA00023015"/>
    </source>
</evidence>
<sequence length="122" mass="13654">MRFLYHPDRKNISLPGVLYALGDPVRLEIVRLLASEGEQCCARFDFAIAKSTMSNHFKILRESGIVFTRKEGTQHINILRREDLEMLFPGLLDAVLKAAQPLSLDPASSKQAASTRGRGQGW</sequence>